<dbReference type="STRING" id="1123404.SAMN02745784_02479"/>
<name>A0A1M4Y382_9FIRM</name>
<dbReference type="Pfam" id="PF00768">
    <property type="entry name" value="Peptidase_S11"/>
    <property type="match status" value="1"/>
</dbReference>
<dbReference type="SMART" id="SM00936">
    <property type="entry name" value="PBP5_C"/>
    <property type="match status" value="1"/>
</dbReference>
<dbReference type="GO" id="GO:0071555">
    <property type="term" value="P:cell wall organization"/>
    <property type="evidence" value="ECO:0007669"/>
    <property type="project" value="UniProtKB-KW"/>
</dbReference>
<keyword evidence="8" id="KW-0378">Hydrolase</keyword>
<dbReference type="InterPro" id="IPR012907">
    <property type="entry name" value="Peptidase_S11_C"/>
</dbReference>
<evidence type="ECO:0000256" key="13">
    <source>
        <dbReference type="PIRSR" id="PIRSR618044-1"/>
    </source>
</evidence>
<comment type="catalytic activity">
    <reaction evidence="12">
        <text>Preferential cleavage: (Ac)2-L-Lys-D-Ala-|-D-Ala. Also transpeptidation of peptidyl-alanyl moieties that are N-acyl substituents of D-alanine.</text>
        <dbReference type="EC" id="3.4.16.4"/>
    </reaction>
</comment>
<evidence type="ECO:0000256" key="1">
    <source>
        <dbReference type="ARBA" id="ARBA00003217"/>
    </source>
</evidence>
<dbReference type="InterPro" id="IPR001967">
    <property type="entry name" value="Peptidase_S11_N"/>
</dbReference>
<comment type="function">
    <text evidence="1">Removes C-terminal D-alanyl residues from sugar-peptide cell wall precursors.</text>
</comment>
<feature type="binding site" evidence="14">
    <location>
        <position position="229"/>
    </location>
    <ligand>
        <name>substrate</name>
    </ligand>
</feature>
<evidence type="ECO:0000313" key="17">
    <source>
        <dbReference type="EMBL" id="SHF00036.1"/>
    </source>
</evidence>
<dbReference type="PRINTS" id="PR00725">
    <property type="entry name" value="DADACBPTASE1"/>
</dbReference>
<feature type="active site" description="Acyl-ester intermediate" evidence="13">
    <location>
        <position position="64"/>
    </location>
</feature>
<dbReference type="UniPathway" id="UPA00219"/>
<dbReference type="Gene3D" id="3.40.710.10">
    <property type="entry name" value="DD-peptidase/beta-lactamase superfamily"/>
    <property type="match status" value="1"/>
</dbReference>
<feature type="active site" evidence="13">
    <location>
        <position position="121"/>
    </location>
</feature>
<comment type="pathway">
    <text evidence="2">Cell wall biogenesis; peptidoglycan biosynthesis.</text>
</comment>
<evidence type="ECO:0000256" key="9">
    <source>
        <dbReference type="ARBA" id="ARBA00022960"/>
    </source>
</evidence>
<keyword evidence="5 17" id="KW-0121">Carboxypeptidase</keyword>
<dbReference type="GO" id="GO:0009252">
    <property type="term" value="P:peptidoglycan biosynthetic process"/>
    <property type="evidence" value="ECO:0007669"/>
    <property type="project" value="UniProtKB-UniPathway"/>
</dbReference>
<keyword evidence="6" id="KW-0645">Protease</keyword>
<evidence type="ECO:0000256" key="15">
    <source>
        <dbReference type="RuleBase" id="RU004016"/>
    </source>
</evidence>
<organism evidence="17 18">
    <name type="scientific">Tissierella praeacuta DSM 18095</name>
    <dbReference type="NCBI Taxonomy" id="1123404"/>
    <lineage>
        <taxon>Bacteria</taxon>
        <taxon>Bacillati</taxon>
        <taxon>Bacillota</taxon>
        <taxon>Tissierellia</taxon>
        <taxon>Tissierellales</taxon>
        <taxon>Tissierellaceae</taxon>
        <taxon>Tissierella</taxon>
    </lineage>
</organism>
<proteinExistence type="inferred from homology"/>
<dbReference type="PANTHER" id="PTHR21581:SF6">
    <property type="entry name" value="TRAFFICKING PROTEIN PARTICLE COMPLEX SUBUNIT 12"/>
    <property type="match status" value="1"/>
</dbReference>
<evidence type="ECO:0000256" key="14">
    <source>
        <dbReference type="PIRSR" id="PIRSR618044-2"/>
    </source>
</evidence>
<dbReference type="Proteomes" id="UP000184114">
    <property type="component" value="Unassembled WGS sequence"/>
</dbReference>
<evidence type="ECO:0000256" key="10">
    <source>
        <dbReference type="ARBA" id="ARBA00022984"/>
    </source>
</evidence>
<dbReference type="EC" id="3.4.16.4" evidence="4"/>
<evidence type="ECO:0000256" key="7">
    <source>
        <dbReference type="ARBA" id="ARBA00022729"/>
    </source>
</evidence>
<evidence type="ECO:0000256" key="11">
    <source>
        <dbReference type="ARBA" id="ARBA00023316"/>
    </source>
</evidence>
<keyword evidence="10" id="KW-0573">Peptidoglycan synthesis</keyword>
<evidence type="ECO:0000256" key="2">
    <source>
        <dbReference type="ARBA" id="ARBA00004752"/>
    </source>
</evidence>
<reference evidence="18" key="1">
    <citation type="submission" date="2016-11" db="EMBL/GenBank/DDBJ databases">
        <authorList>
            <person name="Varghese N."/>
            <person name="Submissions S."/>
        </authorList>
    </citation>
    <scope>NUCLEOTIDE SEQUENCE [LARGE SCALE GENOMIC DNA]</scope>
    <source>
        <strain evidence="18">DSM 18095</strain>
    </source>
</reference>
<accession>A0A1M4Y382</accession>
<dbReference type="EMBL" id="FQTY01000015">
    <property type="protein sequence ID" value="SHF00036.1"/>
    <property type="molecule type" value="Genomic_DNA"/>
</dbReference>
<evidence type="ECO:0000256" key="5">
    <source>
        <dbReference type="ARBA" id="ARBA00022645"/>
    </source>
</evidence>
<dbReference type="GeneID" id="90993643"/>
<dbReference type="GO" id="GO:0006508">
    <property type="term" value="P:proteolysis"/>
    <property type="evidence" value="ECO:0007669"/>
    <property type="project" value="UniProtKB-KW"/>
</dbReference>
<dbReference type="GO" id="GO:0009002">
    <property type="term" value="F:serine-type D-Ala-D-Ala carboxypeptidase activity"/>
    <property type="evidence" value="ECO:0007669"/>
    <property type="project" value="UniProtKB-EC"/>
</dbReference>
<evidence type="ECO:0000256" key="8">
    <source>
        <dbReference type="ARBA" id="ARBA00022801"/>
    </source>
</evidence>
<evidence type="ECO:0000259" key="16">
    <source>
        <dbReference type="SMART" id="SM00936"/>
    </source>
</evidence>
<dbReference type="InterPro" id="IPR015956">
    <property type="entry name" value="Peniciliin-bd_prot_C_sf"/>
</dbReference>
<gene>
    <name evidence="17" type="ORF">SAMN02745784_02479</name>
</gene>
<evidence type="ECO:0000256" key="3">
    <source>
        <dbReference type="ARBA" id="ARBA00007164"/>
    </source>
</evidence>
<evidence type="ECO:0000256" key="6">
    <source>
        <dbReference type="ARBA" id="ARBA00022670"/>
    </source>
</evidence>
<dbReference type="Pfam" id="PF07943">
    <property type="entry name" value="PBP5_C"/>
    <property type="match status" value="1"/>
</dbReference>
<dbReference type="InterPro" id="IPR018044">
    <property type="entry name" value="Peptidase_S11"/>
</dbReference>
<dbReference type="RefSeq" id="WP_072976736.1">
    <property type="nucleotide sequence ID" value="NZ_FQTY01000015.1"/>
</dbReference>
<keyword evidence="9" id="KW-0133">Cell shape</keyword>
<dbReference type="InterPro" id="IPR037167">
    <property type="entry name" value="Peptidase_S11_C_sf"/>
</dbReference>
<sequence>MKRTLFILIIIITINSISYGEDVGIKNLNIERNLKSYILADFETGQILEEYNIDEAVEIASISKLMSYLVIMDEITKKNLSLNDIIIIDEDTTKIKGSSFNLKRGEKFTVKKLLEASIVVSGNDATYALAKYVGGSEEKFVRKMNQKAKELGFESAIFYNSTGLPIKGRNVQNKMSTREIFKLTQYIIRNYPEVLEIAKIKSIEVINRNYFQRNTNPLLNEIKEIDGLKTGFTNKAGYCYVSTFNVEGENIEKKDLRLIAVVMGAKSLEKRNILSKILVEHGINNYSNKIFLNEAIPLHTIEFPKADIKEVEVFAEKGFSKLIKNDENIGVNIYIDKSIGLPIKKNTKIGKATVEKEGKIIFQSDILVKEDVNKAKWYVLIGRFFSGIFNTIGGFFTGKRVSVYIPPLFYNNGGIIYEVLLYFHGNYI</sequence>
<dbReference type="SUPFAM" id="SSF69189">
    <property type="entry name" value="Penicillin-binding protein associated domain"/>
    <property type="match status" value="1"/>
</dbReference>
<protein>
    <recommendedName>
        <fullName evidence="4">serine-type D-Ala-D-Ala carboxypeptidase</fullName>
        <ecNumber evidence="4">3.4.16.4</ecNumber>
    </recommendedName>
</protein>
<feature type="domain" description="Peptidase S11 D-Ala-D-Ala carboxypeptidase A C-terminal" evidence="16">
    <location>
        <begin position="286"/>
        <end position="374"/>
    </location>
</feature>
<keyword evidence="18" id="KW-1185">Reference proteome</keyword>
<feature type="active site" description="Acyl-ester intermediate" evidence="13">
    <location>
        <position position="61"/>
    </location>
</feature>
<evidence type="ECO:0000256" key="4">
    <source>
        <dbReference type="ARBA" id="ARBA00012448"/>
    </source>
</evidence>
<keyword evidence="7" id="KW-0732">Signal</keyword>
<evidence type="ECO:0000313" key="18">
    <source>
        <dbReference type="Proteomes" id="UP000184114"/>
    </source>
</evidence>
<dbReference type="SUPFAM" id="SSF56601">
    <property type="entry name" value="beta-lactamase/transpeptidase-like"/>
    <property type="match status" value="1"/>
</dbReference>
<comment type="similarity">
    <text evidence="3 15">Belongs to the peptidase S11 family.</text>
</comment>
<dbReference type="AlphaFoldDB" id="A0A1M4Y382"/>
<evidence type="ECO:0000256" key="12">
    <source>
        <dbReference type="ARBA" id="ARBA00034000"/>
    </source>
</evidence>
<dbReference type="GO" id="GO:0008360">
    <property type="term" value="P:regulation of cell shape"/>
    <property type="evidence" value="ECO:0007669"/>
    <property type="project" value="UniProtKB-KW"/>
</dbReference>
<dbReference type="Gene3D" id="2.60.410.10">
    <property type="entry name" value="D-Ala-D-Ala carboxypeptidase, C-terminal domain"/>
    <property type="match status" value="1"/>
</dbReference>
<dbReference type="InterPro" id="IPR012338">
    <property type="entry name" value="Beta-lactam/transpept-like"/>
</dbReference>
<dbReference type="PANTHER" id="PTHR21581">
    <property type="entry name" value="D-ALANYL-D-ALANINE CARBOXYPEPTIDASE"/>
    <property type="match status" value="1"/>
</dbReference>
<keyword evidence="11" id="KW-0961">Cell wall biogenesis/degradation</keyword>